<evidence type="ECO:0000313" key="2">
    <source>
        <dbReference type="Proteomes" id="UP000267464"/>
    </source>
</evidence>
<keyword evidence="2" id="KW-1185">Reference proteome</keyword>
<reference evidence="1 2" key="2">
    <citation type="submission" date="2018-12" db="EMBL/GenBank/DDBJ databases">
        <title>Rhizobacter gummiphilus sp. nov., a rubber-degrading bacterium isolated from the soil of a botanical garden in Japan.</title>
        <authorList>
            <person name="Shunsuke S.S."/>
        </authorList>
    </citation>
    <scope>NUCLEOTIDE SEQUENCE [LARGE SCALE GENOMIC DNA]</scope>
    <source>
        <strain evidence="1 2">S-16</strain>
    </source>
</reference>
<accession>A0A3N7HMH1</accession>
<dbReference type="Proteomes" id="UP000267464">
    <property type="component" value="Unassembled WGS sequence"/>
</dbReference>
<evidence type="ECO:0000313" key="1">
    <source>
        <dbReference type="EMBL" id="RQP21831.1"/>
    </source>
</evidence>
<organism evidence="1 2">
    <name type="scientific">Piscinibacter terrae</name>
    <dbReference type="NCBI Taxonomy" id="2496871"/>
    <lineage>
        <taxon>Bacteria</taxon>
        <taxon>Pseudomonadati</taxon>
        <taxon>Pseudomonadota</taxon>
        <taxon>Betaproteobacteria</taxon>
        <taxon>Burkholderiales</taxon>
        <taxon>Sphaerotilaceae</taxon>
        <taxon>Piscinibacter</taxon>
    </lineage>
</organism>
<dbReference type="Pfam" id="PF04214">
    <property type="entry name" value="DUF411"/>
    <property type="match status" value="1"/>
</dbReference>
<dbReference type="InterPro" id="IPR007332">
    <property type="entry name" value="DUF411"/>
</dbReference>
<proteinExistence type="predicted"/>
<sequence>MPGGGEVNPRRRKLTVSMALVPLAISSRAAPAKEKVEVWTGPSCACCRDWVKHMEANGFQVTLHDTGNSEARSRLRMPIRYGACHTAEIGWYAIEGHVPAREIKRLLLERPQAVGLSVPAMPRGSPGMDGPTFGGQRDPFDVLLIKRDGSATVYQSYS</sequence>
<dbReference type="AlphaFoldDB" id="A0A3N7HMH1"/>
<reference evidence="1 2" key="1">
    <citation type="submission" date="2018-08" db="EMBL/GenBank/DDBJ databases">
        <authorList>
            <person name="Khan S.A."/>
            <person name="Jeon C.O."/>
            <person name="Chun B.H."/>
            <person name="Jeong S.E."/>
        </authorList>
    </citation>
    <scope>NUCLEOTIDE SEQUENCE [LARGE SCALE GENOMIC DNA]</scope>
    <source>
        <strain evidence="1 2">S-16</strain>
    </source>
</reference>
<dbReference type="RefSeq" id="WP_124543243.1">
    <property type="nucleotide sequence ID" value="NZ_QUSW01000009.1"/>
</dbReference>
<gene>
    <name evidence="1" type="ORF">DZC73_25670</name>
</gene>
<comment type="caution">
    <text evidence="1">The sequence shown here is derived from an EMBL/GenBank/DDBJ whole genome shotgun (WGS) entry which is preliminary data.</text>
</comment>
<dbReference type="OrthoDB" id="14727at2"/>
<protein>
    <submittedName>
        <fullName evidence="1">DUF411 domain-containing protein</fullName>
    </submittedName>
</protein>
<dbReference type="EMBL" id="QUSW01000009">
    <property type="protein sequence ID" value="RQP21831.1"/>
    <property type="molecule type" value="Genomic_DNA"/>
</dbReference>
<name>A0A3N7HMH1_9BURK</name>